<dbReference type="InterPro" id="IPR019897">
    <property type="entry name" value="RidA_CS"/>
</dbReference>
<sequence>MDRKIVSTSQAPAAIGPYSQAVLTGNMLFTSGQIPLTPDGQLVTGDIQTQTHQVFKNLQAVLQEAGMTFKNVVKATVFVADMNDFAKVNEVYAQYFSEKPPARSTVQVARLPRDVGIEIDLIAVKE</sequence>
<dbReference type="KEGG" id="eff:skT53_24000"/>
<dbReference type="GO" id="GO:0019239">
    <property type="term" value="F:deaminase activity"/>
    <property type="evidence" value="ECO:0007669"/>
    <property type="project" value="TreeGrafter"/>
</dbReference>
<dbReference type="RefSeq" id="WP_200757381.1">
    <property type="nucleotide sequence ID" value="NZ_AP023366.1"/>
</dbReference>
<keyword evidence="3" id="KW-1185">Reference proteome</keyword>
<name>A0A7I8DBF5_9BACL</name>
<dbReference type="PANTHER" id="PTHR11803:SF39">
    <property type="entry name" value="2-IMINOBUTANOATE_2-IMINOPROPANOATE DEAMINASE"/>
    <property type="match status" value="1"/>
</dbReference>
<evidence type="ECO:0000313" key="2">
    <source>
        <dbReference type="EMBL" id="BCJ87415.1"/>
    </source>
</evidence>
<evidence type="ECO:0000313" key="3">
    <source>
        <dbReference type="Proteomes" id="UP000593802"/>
    </source>
</evidence>
<evidence type="ECO:0000256" key="1">
    <source>
        <dbReference type="ARBA" id="ARBA00010552"/>
    </source>
</evidence>
<dbReference type="FunFam" id="3.30.1330.40:FF:000001">
    <property type="entry name" value="L-PSP family endoribonuclease"/>
    <property type="match status" value="1"/>
</dbReference>
<accession>A0A7I8DBF5</accession>
<dbReference type="NCBIfam" id="TIGR00004">
    <property type="entry name" value="Rid family detoxifying hydrolase"/>
    <property type="match status" value="1"/>
</dbReference>
<proteinExistence type="inferred from homology"/>
<reference evidence="2 3" key="1">
    <citation type="submission" date="2020-08" db="EMBL/GenBank/DDBJ databases">
        <title>Complete Genome Sequence of Effusibacillus dendaii Strain skT53, Isolated from Farmland soil.</title>
        <authorList>
            <person name="Konishi T."/>
            <person name="Kawasaki H."/>
        </authorList>
    </citation>
    <scope>NUCLEOTIDE SEQUENCE [LARGE SCALE GENOMIC DNA]</scope>
    <source>
        <strain evidence="3">skT53</strain>
    </source>
</reference>
<comment type="similarity">
    <text evidence="1">Belongs to the RutC family.</text>
</comment>
<dbReference type="GO" id="GO:0005829">
    <property type="term" value="C:cytosol"/>
    <property type="evidence" value="ECO:0007669"/>
    <property type="project" value="TreeGrafter"/>
</dbReference>
<dbReference type="Pfam" id="PF01042">
    <property type="entry name" value="Ribonuc_L-PSP"/>
    <property type="match status" value="1"/>
</dbReference>
<dbReference type="PROSITE" id="PS01094">
    <property type="entry name" value="UPF0076"/>
    <property type="match status" value="1"/>
</dbReference>
<dbReference type="PANTHER" id="PTHR11803">
    <property type="entry name" value="2-IMINOBUTANOATE/2-IMINOPROPANOATE DEAMINASE RIDA"/>
    <property type="match status" value="1"/>
</dbReference>
<dbReference type="InterPro" id="IPR035959">
    <property type="entry name" value="RutC-like_sf"/>
</dbReference>
<dbReference type="InterPro" id="IPR006175">
    <property type="entry name" value="YjgF/YER057c/UK114"/>
</dbReference>
<protein>
    <submittedName>
        <fullName evidence="2">2-iminobutanoate/2-iminopropanoate deaminase</fullName>
    </submittedName>
</protein>
<dbReference type="EMBL" id="AP023366">
    <property type="protein sequence ID" value="BCJ87415.1"/>
    <property type="molecule type" value="Genomic_DNA"/>
</dbReference>
<dbReference type="AlphaFoldDB" id="A0A7I8DBF5"/>
<dbReference type="Gene3D" id="3.30.1330.40">
    <property type="entry name" value="RutC-like"/>
    <property type="match status" value="1"/>
</dbReference>
<organism evidence="2 3">
    <name type="scientific">Effusibacillus dendaii</name>
    <dbReference type="NCBI Taxonomy" id="2743772"/>
    <lineage>
        <taxon>Bacteria</taxon>
        <taxon>Bacillati</taxon>
        <taxon>Bacillota</taxon>
        <taxon>Bacilli</taxon>
        <taxon>Bacillales</taxon>
        <taxon>Alicyclobacillaceae</taxon>
        <taxon>Effusibacillus</taxon>
    </lineage>
</organism>
<gene>
    <name evidence="2" type="primary">yabJ</name>
    <name evidence="2" type="ORF">skT53_24000</name>
</gene>
<dbReference type="CDD" id="cd00448">
    <property type="entry name" value="YjgF_YER057c_UK114_family"/>
    <property type="match status" value="1"/>
</dbReference>
<dbReference type="InterPro" id="IPR006056">
    <property type="entry name" value="RidA"/>
</dbReference>
<dbReference type="Proteomes" id="UP000593802">
    <property type="component" value="Chromosome"/>
</dbReference>
<dbReference type="SUPFAM" id="SSF55298">
    <property type="entry name" value="YjgF-like"/>
    <property type="match status" value="1"/>
</dbReference>